<reference evidence="1" key="1">
    <citation type="submission" date="2023-04" db="EMBL/GenBank/DDBJ databases">
        <title>Draft Genome sequencing of Naganishia species isolated from polar environments using Oxford Nanopore Technology.</title>
        <authorList>
            <person name="Leo P."/>
            <person name="Venkateswaran K."/>
        </authorList>
    </citation>
    <scope>NUCLEOTIDE SEQUENCE</scope>
    <source>
        <strain evidence="1">MNA-CCFEE 5423</strain>
    </source>
</reference>
<accession>A0ACC2V3C6</accession>
<organism evidence="1 2">
    <name type="scientific">Naganishia friedmannii</name>
    <dbReference type="NCBI Taxonomy" id="89922"/>
    <lineage>
        <taxon>Eukaryota</taxon>
        <taxon>Fungi</taxon>
        <taxon>Dikarya</taxon>
        <taxon>Basidiomycota</taxon>
        <taxon>Agaricomycotina</taxon>
        <taxon>Tremellomycetes</taxon>
        <taxon>Filobasidiales</taxon>
        <taxon>Filobasidiaceae</taxon>
        <taxon>Naganishia</taxon>
    </lineage>
</organism>
<comment type="caution">
    <text evidence="1">The sequence shown here is derived from an EMBL/GenBank/DDBJ whole genome shotgun (WGS) entry which is preliminary data.</text>
</comment>
<dbReference type="EMBL" id="JASBWT010000029">
    <property type="protein sequence ID" value="KAJ9093742.1"/>
    <property type="molecule type" value="Genomic_DNA"/>
</dbReference>
<evidence type="ECO:0000313" key="1">
    <source>
        <dbReference type="EMBL" id="KAJ9093742.1"/>
    </source>
</evidence>
<name>A0ACC2V3C6_9TREE</name>
<evidence type="ECO:0000313" key="2">
    <source>
        <dbReference type="Proteomes" id="UP001227268"/>
    </source>
</evidence>
<dbReference type="Proteomes" id="UP001227268">
    <property type="component" value="Unassembled WGS sequence"/>
</dbReference>
<keyword evidence="2" id="KW-1185">Reference proteome</keyword>
<sequence length="129" mass="14242">MTSRENRTKAKTDDKADTSVSDNPISTGKSKDHNKVDNTSRDESDVDKQLSNAVSDDEHQHMPVPYLAVEVKRRVYDAIRITSSETIDLTGLDDLYDDDITDAVMANIVGEASRLATLCTQDNPIDISV</sequence>
<gene>
    <name evidence="1" type="ORF">QFC21_006339</name>
</gene>
<proteinExistence type="predicted"/>
<protein>
    <submittedName>
        <fullName evidence="1">Uncharacterized protein</fullName>
    </submittedName>
</protein>